<feature type="region of interest" description="Disordered" evidence="1">
    <location>
        <begin position="323"/>
        <end position="344"/>
    </location>
</feature>
<evidence type="ECO:0000313" key="3">
    <source>
        <dbReference type="Proteomes" id="UP000736672"/>
    </source>
</evidence>
<dbReference type="OrthoDB" id="3642468at2759"/>
<gene>
    <name evidence="2" type="ORF">B0J15DRAFT_424832</name>
</gene>
<evidence type="ECO:0000256" key="1">
    <source>
        <dbReference type="SAM" id="MobiDB-lite"/>
    </source>
</evidence>
<evidence type="ECO:0000313" key="2">
    <source>
        <dbReference type="EMBL" id="KAH7253152.1"/>
    </source>
</evidence>
<comment type="caution">
    <text evidence="2">The sequence shown here is derived from an EMBL/GenBank/DDBJ whole genome shotgun (WGS) entry which is preliminary data.</text>
</comment>
<evidence type="ECO:0008006" key="4">
    <source>
        <dbReference type="Google" id="ProtNLM"/>
    </source>
</evidence>
<dbReference type="AlphaFoldDB" id="A0A9P9K8A6"/>
<keyword evidence="3" id="KW-1185">Reference proteome</keyword>
<proteinExistence type="predicted"/>
<name>A0A9P9K8A6_FUSSL</name>
<dbReference type="EMBL" id="JAGTJS010000011">
    <property type="protein sequence ID" value="KAH7253152.1"/>
    <property type="molecule type" value="Genomic_DNA"/>
</dbReference>
<protein>
    <recommendedName>
        <fullName evidence="4">F-box domain-containing protein</fullName>
    </recommendedName>
</protein>
<dbReference type="Proteomes" id="UP000736672">
    <property type="component" value="Unassembled WGS sequence"/>
</dbReference>
<sequence>MKPPATDYDSGDEVLIDNTEALTLRSKKTDRQKKKLERKTKKKAAKPHLLSLYPELIIEILTHLRPSDIISYQQTCHSAKAFVEQHDSSIARSIISYRYSVLAQCFPRPVFLDTVDRKYHDVMLSERRQKLLTIHRKPYAHIASHDASILCSCLTCVLAWNNLCLIVDLSHWINSAIAHRKPIPMIPRGQNPEWNAELVEKHANVVRRALKSPLWYALLLQRHLQSTVFGIRRYTSKDGEAGFGLDDDDVAAETDAFCARDGPPSYEFPLHRDTYYSLQTYLPNRIWKKEEDEWRYQPADQHFRDLEWMVAMQNKWITPVAEAKEDEEEVKQEQPVSQEVTNIE</sequence>
<dbReference type="SUPFAM" id="SSF81383">
    <property type="entry name" value="F-box domain"/>
    <property type="match status" value="1"/>
</dbReference>
<accession>A0A9P9K8A6</accession>
<dbReference type="InterPro" id="IPR036047">
    <property type="entry name" value="F-box-like_dom_sf"/>
</dbReference>
<reference evidence="2" key="1">
    <citation type="journal article" date="2021" name="Nat. Commun.">
        <title>Genetic determinants of endophytism in the Arabidopsis root mycobiome.</title>
        <authorList>
            <person name="Mesny F."/>
            <person name="Miyauchi S."/>
            <person name="Thiergart T."/>
            <person name="Pickel B."/>
            <person name="Atanasova L."/>
            <person name="Karlsson M."/>
            <person name="Huettel B."/>
            <person name="Barry K.W."/>
            <person name="Haridas S."/>
            <person name="Chen C."/>
            <person name="Bauer D."/>
            <person name="Andreopoulos W."/>
            <person name="Pangilinan J."/>
            <person name="LaButti K."/>
            <person name="Riley R."/>
            <person name="Lipzen A."/>
            <person name="Clum A."/>
            <person name="Drula E."/>
            <person name="Henrissat B."/>
            <person name="Kohler A."/>
            <person name="Grigoriev I.V."/>
            <person name="Martin F.M."/>
            <person name="Hacquard S."/>
        </authorList>
    </citation>
    <scope>NUCLEOTIDE SEQUENCE</scope>
    <source>
        <strain evidence="2">FSSC 5 MPI-SDFR-AT-0091</strain>
    </source>
</reference>
<organism evidence="2 3">
    <name type="scientific">Fusarium solani</name>
    <name type="common">Filamentous fungus</name>
    <dbReference type="NCBI Taxonomy" id="169388"/>
    <lineage>
        <taxon>Eukaryota</taxon>
        <taxon>Fungi</taxon>
        <taxon>Dikarya</taxon>
        <taxon>Ascomycota</taxon>
        <taxon>Pezizomycotina</taxon>
        <taxon>Sordariomycetes</taxon>
        <taxon>Hypocreomycetidae</taxon>
        <taxon>Hypocreales</taxon>
        <taxon>Nectriaceae</taxon>
        <taxon>Fusarium</taxon>
        <taxon>Fusarium solani species complex</taxon>
    </lineage>
</organism>